<comment type="caution">
    <text evidence="2">The sequence shown here is derived from an EMBL/GenBank/DDBJ whole genome shotgun (WGS) entry which is preliminary data.</text>
</comment>
<keyword evidence="3" id="KW-1185">Reference proteome</keyword>
<accession>A0A068RS33</accession>
<sequence>MYQSPPKSPSPTTKEALSPLERKTRDITPPLDEMTIPSCANDGNAMMFDDISEQPIPYVYLLNLFMAPDMRSYLAHTQFTEDVYALPIHLQRLISEAKEEVVISRTNTTNTQQHQDDRATRRLQRLKDYIWSRSGHDVSYMLESLTELIKDEDELETIIQE</sequence>
<name>A0A068RS33_9FUNG</name>
<feature type="region of interest" description="Disordered" evidence="1">
    <location>
        <begin position="1"/>
        <end position="33"/>
    </location>
</feature>
<evidence type="ECO:0000313" key="3">
    <source>
        <dbReference type="Proteomes" id="UP000027586"/>
    </source>
</evidence>
<reference evidence="2" key="1">
    <citation type="submission" date="2013-08" db="EMBL/GenBank/DDBJ databases">
        <title>Gene expansion shapes genome architecture in the human pathogen Lichtheimia corymbifera: an evolutionary genomics analysis in the ancient terrestrial Mucorales (Mucoromycotina).</title>
        <authorList>
            <person name="Schwartze V.U."/>
            <person name="Winter S."/>
            <person name="Shelest E."/>
            <person name="Marcet-Houben M."/>
            <person name="Horn F."/>
            <person name="Wehner S."/>
            <person name="Hoffmann K."/>
            <person name="Riege K."/>
            <person name="Sammeth M."/>
            <person name="Nowrousian M."/>
            <person name="Valiante V."/>
            <person name="Linde J."/>
            <person name="Jacobsen I.D."/>
            <person name="Marz M."/>
            <person name="Brakhage A.A."/>
            <person name="Gabaldon T."/>
            <person name="Bocker S."/>
            <person name="Voigt K."/>
        </authorList>
    </citation>
    <scope>NUCLEOTIDE SEQUENCE [LARGE SCALE GENOMIC DNA]</scope>
    <source>
        <strain evidence="2">FSU 9682</strain>
    </source>
</reference>
<dbReference type="AlphaFoldDB" id="A0A068RS33"/>
<protein>
    <submittedName>
        <fullName evidence="2">Uncharacterized protein</fullName>
    </submittedName>
</protein>
<dbReference type="EMBL" id="CBTN010000015">
    <property type="protein sequence ID" value="CDH52829.1"/>
    <property type="molecule type" value="Genomic_DNA"/>
</dbReference>
<dbReference type="OrthoDB" id="2244383at2759"/>
<dbReference type="VEuPathDB" id="FungiDB:LCOR_04265.1"/>
<evidence type="ECO:0000313" key="2">
    <source>
        <dbReference type="EMBL" id="CDH52829.1"/>
    </source>
</evidence>
<proteinExistence type="predicted"/>
<gene>
    <name evidence="2" type="ORF">LCOR_04265.1</name>
</gene>
<evidence type="ECO:0000256" key="1">
    <source>
        <dbReference type="SAM" id="MobiDB-lite"/>
    </source>
</evidence>
<dbReference type="Proteomes" id="UP000027586">
    <property type="component" value="Unassembled WGS sequence"/>
</dbReference>
<organism evidence="2 3">
    <name type="scientific">Lichtheimia corymbifera JMRC:FSU:9682</name>
    <dbReference type="NCBI Taxonomy" id="1263082"/>
    <lineage>
        <taxon>Eukaryota</taxon>
        <taxon>Fungi</taxon>
        <taxon>Fungi incertae sedis</taxon>
        <taxon>Mucoromycota</taxon>
        <taxon>Mucoromycotina</taxon>
        <taxon>Mucoromycetes</taxon>
        <taxon>Mucorales</taxon>
        <taxon>Lichtheimiaceae</taxon>
        <taxon>Lichtheimia</taxon>
    </lineage>
</organism>